<evidence type="ECO:0000259" key="2">
    <source>
        <dbReference type="Pfam" id="PF13649"/>
    </source>
</evidence>
<dbReference type="Proteomes" id="UP000734823">
    <property type="component" value="Unassembled WGS sequence"/>
</dbReference>
<comment type="caution">
    <text evidence="3">The sequence shown here is derived from an EMBL/GenBank/DDBJ whole genome shotgun (WGS) entry which is preliminary data.</text>
</comment>
<dbReference type="Gene3D" id="3.40.50.150">
    <property type="entry name" value="Vaccinia Virus protein VP39"/>
    <property type="match status" value="1"/>
</dbReference>
<sequence>MANQPDVASGIADVFDRTADTYDAVGVDFFGVFARLLLDDVGPLTGDRVLDIGCGRGAVLFPAADRVGPTGSVLGIDLSPAMIARTERDIAERGVNATVAVMDAQAPTLPGQVFDTIVASCVVFFLPDPVAALRAWHGLLRPGGRIGLTTFSGDDPRWSPVREVFGPYLPPELIWSMVNPANPMASTENFESALGSAGFTSPSSVIREHEITFACPEHWVEWSWSHGQRLFWELVPPADQAAVRAEVLSRLTPLRDPDGCLRMTQTVRYTIARAFPADGHGAAGQSYPVPPR</sequence>
<proteinExistence type="predicted"/>
<dbReference type="GO" id="GO:0008168">
    <property type="term" value="F:methyltransferase activity"/>
    <property type="evidence" value="ECO:0007669"/>
    <property type="project" value="UniProtKB-KW"/>
</dbReference>
<accession>A0ABR7LA93</accession>
<dbReference type="InterPro" id="IPR029063">
    <property type="entry name" value="SAM-dependent_MTases_sf"/>
</dbReference>
<dbReference type="GO" id="GO:0032259">
    <property type="term" value="P:methylation"/>
    <property type="evidence" value="ECO:0007669"/>
    <property type="project" value="UniProtKB-KW"/>
</dbReference>
<feature type="domain" description="Methyltransferase" evidence="2">
    <location>
        <begin position="49"/>
        <end position="144"/>
    </location>
</feature>
<reference evidence="3 4" key="1">
    <citation type="submission" date="2020-06" db="EMBL/GenBank/DDBJ databases">
        <title>Actinokineospora xiongansis sp. nov., isolated from soil of Baiyangdian.</title>
        <authorList>
            <person name="Zhang X."/>
        </authorList>
    </citation>
    <scope>NUCLEOTIDE SEQUENCE [LARGE SCALE GENOMIC DNA]</scope>
    <source>
        <strain evidence="3 4">HBU206404</strain>
    </source>
</reference>
<dbReference type="SUPFAM" id="SSF53335">
    <property type="entry name" value="S-adenosyl-L-methionine-dependent methyltransferases"/>
    <property type="match status" value="1"/>
</dbReference>
<keyword evidence="1" id="KW-0808">Transferase</keyword>
<evidence type="ECO:0000313" key="3">
    <source>
        <dbReference type="EMBL" id="MBC6449608.1"/>
    </source>
</evidence>
<protein>
    <submittedName>
        <fullName evidence="3">Class I SAM-dependent methyltransferase</fullName>
    </submittedName>
</protein>
<dbReference type="InterPro" id="IPR041698">
    <property type="entry name" value="Methyltransf_25"/>
</dbReference>
<keyword evidence="4" id="KW-1185">Reference proteome</keyword>
<organism evidence="3 4">
    <name type="scientific">Actinokineospora xionganensis</name>
    <dbReference type="NCBI Taxonomy" id="2684470"/>
    <lineage>
        <taxon>Bacteria</taxon>
        <taxon>Bacillati</taxon>
        <taxon>Actinomycetota</taxon>
        <taxon>Actinomycetes</taxon>
        <taxon>Pseudonocardiales</taxon>
        <taxon>Pseudonocardiaceae</taxon>
        <taxon>Actinokineospora</taxon>
    </lineage>
</organism>
<gene>
    <name evidence="3" type="ORF">GPZ80_20810</name>
</gene>
<dbReference type="PANTHER" id="PTHR43861">
    <property type="entry name" value="TRANS-ACONITATE 2-METHYLTRANSFERASE-RELATED"/>
    <property type="match status" value="1"/>
</dbReference>
<dbReference type="EMBL" id="JABVED010000012">
    <property type="protein sequence ID" value="MBC6449608.1"/>
    <property type="molecule type" value="Genomic_DNA"/>
</dbReference>
<dbReference type="Pfam" id="PF13649">
    <property type="entry name" value="Methyltransf_25"/>
    <property type="match status" value="1"/>
</dbReference>
<dbReference type="RefSeq" id="WP_187222546.1">
    <property type="nucleotide sequence ID" value="NZ_JABVED010000012.1"/>
</dbReference>
<dbReference type="CDD" id="cd02440">
    <property type="entry name" value="AdoMet_MTases"/>
    <property type="match status" value="1"/>
</dbReference>
<evidence type="ECO:0000313" key="4">
    <source>
        <dbReference type="Proteomes" id="UP000734823"/>
    </source>
</evidence>
<keyword evidence="3" id="KW-0489">Methyltransferase</keyword>
<evidence type="ECO:0000256" key="1">
    <source>
        <dbReference type="ARBA" id="ARBA00022679"/>
    </source>
</evidence>
<name>A0ABR7LA93_9PSEU</name>